<feature type="transmembrane region" description="Helical" evidence="9">
    <location>
        <begin position="317"/>
        <end position="338"/>
    </location>
</feature>
<dbReference type="InterPro" id="IPR036259">
    <property type="entry name" value="MFS_trans_sf"/>
</dbReference>
<gene>
    <name evidence="11" type="primary">emrB</name>
    <name evidence="11" type="ORF">XsacCFBP4641_00985</name>
</gene>
<evidence type="ECO:0000256" key="2">
    <source>
        <dbReference type="ARBA" id="ARBA00008537"/>
    </source>
</evidence>
<dbReference type="InterPro" id="IPR020846">
    <property type="entry name" value="MFS_dom"/>
</dbReference>
<evidence type="ECO:0000256" key="7">
    <source>
        <dbReference type="ARBA" id="ARBA00022989"/>
    </source>
</evidence>
<evidence type="ECO:0000256" key="4">
    <source>
        <dbReference type="ARBA" id="ARBA00022475"/>
    </source>
</evidence>
<evidence type="ECO:0000313" key="12">
    <source>
        <dbReference type="Proteomes" id="UP000247346"/>
    </source>
</evidence>
<keyword evidence="7 9" id="KW-1133">Transmembrane helix</keyword>
<accession>A0A2P5Z9D1</accession>
<reference evidence="11 12" key="1">
    <citation type="submission" date="2016-08" db="EMBL/GenBank/DDBJ databases">
        <authorList>
            <person name="Seilhamer J.J."/>
        </authorList>
    </citation>
    <scope>NUCLEOTIDE SEQUENCE [LARGE SCALE GENOMIC DNA]</scope>
    <source>
        <strain evidence="11 12">CFBP4641</strain>
    </source>
</reference>
<keyword evidence="4" id="KW-1003">Cell membrane</keyword>
<evidence type="ECO:0000256" key="6">
    <source>
        <dbReference type="ARBA" id="ARBA00022692"/>
    </source>
</evidence>
<comment type="subcellular location">
    <subcellularLocation>
        <location evidence="1">Cell inner membrane</location>
        <topology evidence="1">Multi-pass membrane protein</topology>
    </subcellularLocation>
</comment>
<dbReference type="STRING" id="56458.SB85_04950"/>
<keyword evidence="5" id="KW-0997">Cell inner membrane</keyword>
<evidence type="ECO:0000256" key="9">
    <source>
        <dbReference type="SAM" id="Phobius"/>
    </source>
</evidence>
<dbReference type="InterPro" id="IPR004638">
    <property type="entry name" value="EmrB-like"/>
</dbReference>
<dbReference type="PANTHER" id="PTHR42718:SF9">
    <property type="entry name" value="MAJOR FACILITATOR SUPERFAMILY MULTIDRUG TRANSPORTER MFSC"/>
    <property type="match status" value="1"/>
</dbReference>
<organism evidence="11 12">
    <name type="scientific">Xanthomonas sacchari</name>
    <dbReference type="NCBI Taxonomy" id="56458"/>
    <lineage>
        <taxon>Bacteria</taxon>
        <taxon>Pseudomonadati</taxon>
        <taxon>Pseudomonadota</taxon>
        <taxon>Gammaproteobacteria</taxon>
        <taxon>Lysobacterales</taxon>
        <taxon>Lysobacteraceae</taxon>
        <taxon>Xanthomonas</taxon>
    </lineage>
</organism>
<dbReference type="FunFam" id="1.20.1720.10:FF:000002">
    <property type="entry name" value="Multidrug resistance protein B"/>
    <property type="match status" value="1"/>
</dbReference>
<dbReference type="RefSeq" id="WP_041500323.1">
    <property type="nucleotide sequence ID" value="NZ_CP132343.1"/>
</dbReference>
<keyword evidence="3" id="KW-0813">Transport</keyword>
<dbReference type="GO" id="GO:1990961">
    <property type="term" value="P:xenobiotic detoxification by transmembrane export across the plasma membrane"/>
    <property type="evidence" value="ECO:0007669"/>
    <property type="project" value="UniProtKB-ARBA"/>
</dbReference>
<dbReference type="EMBL" id="MDEK01000001">
    <property type="protein sequence ID" value="PPU85201.1"/>
    <property type="molecule type" value="Genomic_DNA"/>
</dbReference>
<dbReference type="Proteomes" id="UP000247346">
    <property type="component" value="Unassembled WGS sequence"/>
</dbReference>
<dbReference type="NCBIfam" id="TIGR00711">
    <property type="entry name" value="efflux_EmrB"/>
    <property type="match status" value="1"/>
</dbReference>
<feature type="transmembrane region" description="Helical" evidence="9">
    <location>
        <begin position="345"/>
        <end position="364"/>
    </location>
</feature>
<sequence length="525" mass="56181">MSNQAAAPAAPGAPGAPAAGFRPASVALCTVGLAMASFMQVLDTTIANVSLPTIAGNLGASSQQATWVITSFAVSNAIALPLTGFLSRRFGETKLFVWATLAFTAASLLCGLAQSMGMLVVSRALQGFVCGPMYPITQSLLVSIYPREKRGQALALLAMITVVAPIAGPILGGWITDNYSWEWIFLINVPLGIIAATVVGSQLRDRPEPTERPRMDYVGLITLIIGVGCLQVVLDLGNDEDWFNSTKIVVLAAISAVALAVFLIWELTDKDPIVDLRLFRHRNFRAGTMALIVAYAAFFSVSLLIPQWLQRDMGYTAIWAGLATAPIGILPVIMTPFVGKYASRFDLRLLASIAFIFMATTSFMRSDFNLQVDFPHVAGVQLLMGVGVALFFMPVLQILLSDLDGREIAAGSGLATFLRTLGGSFAASLTTYLWAKRTQLHHAHLTEHISTYTPGMQEQVQMMGNGSLQNGAALLNNTINHQASQMGFNDIFYLLGWTFLGIIFFLWLAKPPFGGGGGAAAAGGH</sequence>
<feature type="transmembrane region" description="Helical" evidence="9">
    <location>
        <begin position="65"/>
        <end position="83"/>
    </location>
</feature>
<keyword evidence="6 9" id="KW-0812">Transmembrane</keyword>
<feature type="domain" description="Major facilitator superfamily (MFS) profile" evidence="10">
    <location>
        <begin position="29"/>
        <end position="514"/>
    </location>
</feature>
<evidence type="ECO:0000313" key="11">
    <source>
        <dbReference type="EMBL" id="PPU85201.1"/>
    </source>
</evidence>
<feature type="transmembrane region" description="Helical" evidence="9">
    <location>
        <begin position="95"/>
        <end position="119"/>
    </location>
</feature>
<dbReference type="PANTHER" id="PTHR42718">
    <property type="entry name" value="MAJOR FACILITATOR SUPERFAMILY MULTIDRUG TRANSPORTER MFSC"/>
    <property type="match status" value="1"/>
</dbReference>
<evidence type="ECO:0000256" key="8">
    <source>
        <dbReference type="ARBA" id="ARBA00023136"/>
    </source>
</evidence>
<dbReference type="GO" id="GO:0015721">
    <property type="term" value="P:bile acid and bile salt transport"/>
    <property type="evidence" value="ECO:0007669"/>
    <property type="project" value="UniProtKB-ARBA"/>
</dbReference>
<evidence type="ECO:0000256" key="3">
    <source>
        <dbReference type="ARBA" id="ARBA00022448"/>
    </source>
</evidence>
<feature type="transmembrane region" description="Helical" evidence="9">
    <location>
        <begin position="246"/>
        <end position="265"/>
    </location>
</feature>
<evidence type="ECO:0000259" key="10">
    <source>
        <dbReference type="PROSITE" id="PS50850"/>
    </source>
</evidence>
<feature type="transmembrane region" description="Helical" evidence="9">
    <location>
        <begin position="286"/>
        <end position="305"/>
    </location>
</feature>
<keyword evidence="8 9" id="KW-0472">Membrane</keyword>
<dbReference type="Gene3D" id="1.20.1720.10">
    <property type="entry name" value="Multidrug resistance protein D"/>
    <property type="match status" value="1"/>
</dbReference>
<dbReference type="OrthoDB" id="9812221at2"/>
<dbReference type="Gene3D" id="1.20.1250.20">
    <property type="entry name" value="MFS general substrate transporter like domains"/>
    <property type="match status" value="1"/>
</dbReference>
<dbReference type="GO" id="GO:0005886">
    <property type="term" value="C:plasma membrane"/>
    <property type="evidence" value="ECO:0007669"/>
    <property type="project" value="UniProtKB-SubCell"/>
</dbReference>
<evidence type="ECO:0000256" key="5">
    <source>
        <dbReference type="ARBA" id="ARBA00022519"/>
    </source>
</evidence>
<evidence type="ECO:0000256" key="1">
    <source>
        <dbReference type="ARBA" id="ARBA00004429"/>
    </source>
</evidence>
<feature type="transmembrane region" description="Helical" evidence="9">
    <location>
        <begin position="376"/>
        <end position="400"/>
    </location>
</feature>
<feature type="transmembrane region" description="Helical" evidence="9">
    <location>
        <begin position="215"/>
        <end position="234"/>
    </location>
</feature>
<dbReference type="GO" id="GO:0022857">
    <property type="term" value="F:transmembrane transporter activity"/>
    <property type="evidence" value="ECO:0007669"/>
    <property type="project" value="InterPro"/>
</dbReference>
<dbReference type="InterPro" id="IPR011701">
    <property type="entry name" value="MFS"/>
</dbReference>
<feature type="transmembrane region" description="Helical" evidence="9">
    <location>
        <begin position="125"/>
        <end position="146"/>
    </location>
</feature>
<dbReference type="GeneID" id="93879751"/>
<name>A0A2P5Z9D1_9XANT</name>
<feature type="transmembrane region" description="Helical" evidence="9">
    <location>
        <begin position="491"/>
        <end position="509"/>
    </location>
</feature>
<comment type="similarity">
    <text evidence="2">Belongs to the major facilitator superfamily. EmrB family.</text>
</comment>
<protein>
    <submittedName>
        <fullName evidence="11">MFS transporter</fullName>
    </submittedName>
</protein>
<feature type="transmembrane region" description="Helical" evidence="9">
    <location>
        <begin position="153"/>
        <end position="175"/>
    </location>
</feature>
<dbReference type="AlphaFoldDB" id="A0A2P5Z9D1"/>
<proteinExistence type="inferred from homology"/>
<dbReference type="Pfam" id="PF07690">
    <property type="entry name" value="MFS_1"/>
    <property type="match status" value="1"/>
</dbReference>
<comment type="caution">
    <text evidence="11">The sequence shown here is derived from an EMBL/GenBank/DDBJ whole genome shotgun (WGS) entry which is preliminary data.</text>
</comment>
<feature type="transmembrane region" description="Helical" evidence="9">
    <location>
        <begin position="181"/>
        <end position="203"/>
    </location>
</feature>
<dbReference type="CDD" id="cd17503">
    <property type="entry name" value="MFS_LmrB_MDR_like"/>
    <property type="match status" value="1"/>
</dbReference>
<dbReference type="SUPFAM" id="SSF103473">
    <property type="entry name" value="MFS general substrate transporter"/>
    <property type="match status" value="1"/>
</dbReference>
<dbReference type="PROSITE" id="PS50850">
    <property type="entry name" value="MFS"/>
    <property type="match status" value="1"/>
</dbReference>